<keyword evidence="2" id="KW-1185">Reference proteome</keyword>
<reference evidence="1 2" key="1">
    <citation type="journal article" date="2008" name="Proc. Natl. Acad. Sci. U.S.A.">
        <title>Niche adaptation and genome expansion in the chlorophyll d-producing cyanobacterium Acaryochloris marina.</title>
        <authorList>
            <person name="Swingley W.D."/>
            <person name="Chen M."/>
            <person name="Cheung P.C."/>
            <person name="Conrad A.L."/>
            <person name="Dejesa L.C."/>
            <person name="Hao J."/>
            <person name="Honchak B.M."/>
            <person name="Karbach L.E."/>
            <person name="Kurdoglu A."/>
            <person name="Lahiri S."/>
            <person name="Mastrian S.D."/>
            <person name="Miyashita H."/>
            <person name="Page L."/>
            <person name="Ramakrishna P."/>
            <person name="Satoh S."/>
            <person name="Sattley W.M."/>
            <person name="Shimada Y."/>
            <person name="Taylor H.L."/>
            <person name="Tomo T."/>
            <person name="Tsuchiya T."/>
            <person name="Wang Z.T."/>
            <person name="Raymond J."/>
            <person name="Mimuro M."/>
            <person name="Blankenship R.E."/>
            <person name="Touchman J.W."/>
        </authorList>
    </citation>
    <scope>NUCLEOTIDE SEQUENCE [LARGE SCALE GENOMIC DNA]</scope>
    <source>
        <strain evidence="2">MBIC 11017</strain>
    </source>
</reference>
<dbReference type="EMBL" id="CP000828">
    <property type="protein sequence ID" value="ABW29902.1"/>
    <property type="molecule type" value="Genomic_DNA"/>
</dbReference>
<protein>
    <submittedName>
        <fullName evidence="1">Uncharacterized protein</fullName>
    </submittedName>
</protein>
<dbReference type="AlphaFoldDB" id="B0C4L9"/>
<dbReference type="Proteomes" id="UP000000268">
    <property type="component" value="Chromosome"/>
</dbReference>
<dbReference type="HOGENOM" id="CLU_2434047_0_0_3"/>
<evidence type="ECO:0000313" key="2">
    <source>
        <dbReference type="Proteomes" id="UP000000268"/>
    </source>
</evidence>
<name>B0C4L9_ACAM1</name>
<dbReference type="RefSeq" id="WP_012165175.1">
    <property type="nucleotide sequence ID" value="NC_009925.1"/>
</dbReference>
<sequence length="90" mass="10048">MSEQAVFPHHDLTKEIAVLKKQLAIALKFHHSKTIEKLPKEIAMQVMGEVWASCHPEAEQATHNPKTTYSAPEPVICDDVPISNNGTIYL</sequence>
<dbReference type="KEGG" id="amr:AM1_4931"/>
<accession>B0C4L9</accession>
<gene>
    <name evidence="1" type="ordered locus">AM1_4931</name>
</gene>
<evidence type="ECO:0000313" key="1">
    <source>
        <dbReference type="EMBL" id="ABW29902.1"/>
    </source>
</evidence>
<proteinExistence type="predicted"/>
<organism evidence="1 2">
    <name type="scientific">Acaryochloris marina (strain MBIC 11017)</name>
    <dbReference type="NCBI Taxonomy" id="329726"/>
    <lineage>
        <taxon>Bacteria</taxon>
        <taxon>Bacillati</taxon>
        <taxon>Cyanobacteriota</taxon>
        <taxon>Cyanophyceae</taxon>
        <taxon>Acaryochloridales</taxon>
        <taxon>Acaryochloridaceae</taxon>
        <taxon>Acaryochloris</taxon>
    </lineage>
</organism>
<dbReference type="OrthoDB" id="586593at2"/>